<accession>A0A4Y2IV68</accession>
<dbReference type="EMBL" id="BGPR01002968">
    <property type="protein sequence ID" value="GBM81791.1"/>
    <property type="molecule type" value="Genomic_DNA"/>
</dbReference>
<dbReference type="Proteomes" id="UP000499080">
    <property type="component" value="Unassembled WGS sequence"/>
</dbReference>
<organism evidence="1 2">
    <name type="scientific">Araneus ventricosus</name>
    <name type="common">Orbweaver spider</name>
    <name type="synonym">Epeira ventricosa</name>
    <dbReference type="NCBI Taxonomy" id="182803"/>
    <lineage>
        <taxon>Eukaryota</taxon>
        <taxon>Metazoa</taxon>
        <taxon>Ecdysozoa</taxon>
        <taxon>Arthropoda</taxon>
        <taxon>Chelicerata</taxon>
        <taxon>Arachnida</taxon>
        <taxon>Araneae</taxon>
        <taxon>Araneomorphae</taxon>
        <taxon>Entelegynae</taxon>
        <taxon>Araneoidea</taxon>
        <taxon>Araneidae</taxon>
        <taxon>Araneus</taxon>
    </lineage>
</organism>
<comment type="caution">
    <text evidence="1">The sequence shown here is derived from an EMBL/GenBank/DDBJ whole genome shotgun (WGS) entry which is preliminary data.</text>
</comment>
<proteinExistence type="predicted"/>
<evidence type="ECO:0000313" key="2">
    <source>
        <dbReference type="Proteomes" id="UP000499080"/>
    </source>
</evidence>
<sequence length="108" mass="12334">MHYVTVFCDFNKSTGALRLRAWGASGSAGQLLLAPLPSGLFQTLNQFGRLVRRGLCSVVCRFLLSEKLSRQYDKTPEEEIKTQDEFKELGRKVSYRSDIAPCDYHLFR</sequence>
<dbReference type="AlphaFoldDB" id="A0A4Y2IV68"/>
<gene>
    <name evidence="1" type="ORF">AVEN_151771_1</name>
</gene>
<evidence type="ECO:0000313" key="1">
    <source>
        <dbReference type="EMBL" id="GBM81791.1"/>
    </source>
</evidence>
<name>A0A4Y2IV68_ARAVE</name>
<reference evidence="1 2" key="1">
    <citation type="journal article" date="2019" name="Sci. Rep.">
        <title>Orb-weaving spider Araneus ventricosus genome elucidates the spidroin gene catalogue.</title>
        <authorList>
            <person name="Kono N."/>
            <person name="Nakamura H."/>
            <person name="Ohtoshi R."/>
            <person name="Moran D.A.P."/>
            <person name="Shinohara A."/>
            <person name="Yoshida Y."/>
            <person name="Fujiwara M."/>
            <person name="Mori M."/>
            <person name="Tomita M."/>
            <person name="Arakawa K."/>
        </authorList>
    </citation>
    <scope>NUCLEOTIDE SEQUENCE [LARGE SCALE GENOMIC DNA]</scope>
</reference>
<protein>
    <submittedName>
        <fullName evidence="1">Uncharacterized protein</fullName>
    </submittedName>
</protein>
<keyword evidence="2" id="KW-1185">Reference proteome</keyword>